<keyword evidence="10" id="KW-1185">Reference proteome</keyword>
<evidence type="ECO:0000256" key="8">
    <source>
        <dbReference type="SAM" id="MobiDB-lite"/>
    </source>
</evidence>
<comment type="similarity">
    <text evidence="2">Belongs to the mitochondrion-specific ribosomal protein mS23 family.</text>
</comment>
<evidence type="ECO:0000313" key="9">
    <source>
        <dbReference type="EMBL" id="KAF2399117.1"/>
    </source>
</evidence>
<evidence type="ECO:0000256" key="7">
    <source>
        <dbReference type="ARBA" id="ARBA00035421"/>
    </source>
</evidence>
<sequence length="243" mass="28211">MGRYDFRPQRVFQTASQLLAVEHSARRATPPPWFDIVAKTPPSQVLIRPLQRTQPARRGRKPSRLFQPMPIVYPEDKLRAEFFGDHPWELARPKVVLEGDGNDAMHWDWSRIQQPGKRLDGESVVQRQFWLMQYQGLGKNEAYDKARKEFYKYRHLEDIERRVANEEAQATGAYFGPGPLEYGMKLEDRKWEAWKKWATKEIEQRKQLESAVYSGSETDEDSVDAPADPEALGEEPEEPIAAV</sequence>
<dbReference type="PANTHER" id="PTHR37799">
    <property type="entry name" value="37S RIBOSOMAL PROTEIN S25, MITOCHONDRIAL"/>
    <property type="match status" value="1"/>
</dbReference>
<evidence type="ECO:0000256" key="1">
    <source>
        <dbReference type="ARBA" id="ARBA00004173"/>
    </source>
</evidence>
<evidence type="ECO:0000256" key="5">
    <source>
        <dbReference type="ARBA" id="ARBA00023274"/>
    </source>
</evidence>
<dbReference type="Proteomes" id="UP000799640">
    <property type="component" value="Unassembled WGS sequence"/>
</dbReference>
<name>A0A6G1HTE7_9PEZI</name>
<organism evidence="9 10">
    <name type="scientific">Trichodelitschia bisporula</name>
    <dbReference type="NCBI Taxonomy" id="703511"/>
    <lineage>
        <taxon>Eukaryota</taxon>
        <taxon>Fungi</taxon>
        <taxon>Dikarya</taxon>
        <taxon>Ascomycota</taxon>
        <taxon>Pezizomycotina</taxon>
        <taxon>Dothideomycetes</taxon>
        <taxon>Dothideomycetes incertae sedis</taxon>
        <taxon>Phaeotrichales</taxon>
        <taxon>Phaeotrichaceae</taxon>
        <taxon>Trichodelitschia</taxon>
    </lineage>
</organism>
<dbReference type="AlphaFoldDB" id="A0A6G1HTE7"/>
<keyword evidence="5" id="KW-0687">Ribonucleoprotein</keyword>
<keyword evidence="4" id="KW-0496">Mitochondrion</keyword>
<evidence type="ECO:0000256" key="3">
    <source>
        <dbReference type="ARBA" id="ARBA00022980"/>
    </source>
</evidence>
<dbReference type="Pfam" id="PF13741">
    <property type="entry name" value="MRP-S25"/>
    <property type="match status" value="1"/>
</dbReference>
<dbReference type="GO" id="GO:0003735">
    <property type="term" value="F:structural constituent of ribosome"/>
    <property type="evidence" value="ECO:0007669"/>
    <property type="project" value="InterPro"/>
</dbReference>
<gene>
    <name evidence="9" type="ORF">EJ06DRAFT_531438</name>
</gene>
<evidence type="ECO:0000256" key="4">
    <source>
        <dbReference type="ARBA" id="ARBA00023128"/>
    </source>
</evidence>
<dbReference type="GO" id="GO:0005763">
    <property type="term" value="C:mitochondrial small ribosomal subunit"/>
    <property type="evidence" value="ECO:0007669"/>
    <property type="project" value="InterPro"/>
</dbReference>
<reference evidence="9" key="1">
    <citation type="journal article" date="2020" name="Stud. Mycol.">
        <title>101 Dothideomycetes genomes: a test case for predicting lifestyles and emergence of pathogens.</title>
        <authorList>
            <person name="Haridas S."/>
            <person name="Albert R."/>
            <person name="Binder M."/>
            <person name="Bloem J."/>
            <person name="Labutti K."/>
            <person name="Salamov A."/>
            <person name="Andreopoulos B."/>
            <person name="Baker S."/>
            <person name="Barry K."/>
            <person name="Bills G."/>
            <person name="Bluhm B."/>
            <person name="Cannon C."/>
            <person name="Castanera R."/>
            <person name="Culley D."/>
            <person name="Daum C."/>
            <person name="Ezra D."/>
            <person name="Gonzalez J."/>
            <person name="Henrissat B."/>
            <person name="Kuo A."/>
            <person name="Liang C."/>
            <person name="Lipzen A."/>
            <person name="Lutzoni F."/>
            <person name="Magnuson J."/>
            <person name="Mondo S."/>
            <person name="Nolan M."/>
            <person name="Ohm R."/>
            <person name="Pangilinan J."/>
            <person name="Park H.-J."/>
            <person name="Ramirez L."/>
            <person name="Alfaro M."/>
            <person name="Sun H."/>
            <person name="Tritt A."/>
            <person name="Yoshinaga Y."/>
            <person name="Zwiers L.-H."/>
            <person name="Turgeon B."/>
            <person name="Goodwin S."/>
            <person name="Spatafora J."/>
            <person name="Crous P."/>
            <person name="Grigoriev I."/>
        </authorList>
    </citation>
    <scope>NUCLEOTIDE SEQUENCE</scope>
    <source>
        <strain evidence="9">CBS 262.69</strain>
    </source>
</reference>
<evidence type="ECO:0000313" key="10">
    <source>
        <dbReference type="Proteomes" id="UP000799640"/>
    </source>
</evidence>
<dbReference type="EMBL" id="ML996698">
    <property type="protein sequence ID" value="KAF2399117.1"/>
    <property type="molecule type" value="Genomic_DNA"/>
</dbReference>
<dbReference type="InterPro" id="IPR016939">
    <property type="entry name" value="Ribosomal_mS23_fun"/>
</dbReference>
<comment type="subcellular location">
    <subcellularLocation>
        <location evidence="1">Mitochondrion</location>
    </subcellularLocation>
</comment>
<evidence type="ECO:0000256" key="6">
    <source>
        <dbReference type="ARBA" id="ARBA00035137"/>
    </source>
</evidence>
<evidence type="ECO:0000256" key="2">
    <source>
        <dbReference type="ARBA" id="ARBA00009864"/>
    </source>
</evidence>
<feature type="region of interest" description="Disordered" evidence="8">
    <location>
        <begin position="208"/>
        <end position="243"/>
    </location>
</feature>
<feature type="compositionally biased region" description="Acidic residues" evidence="8">
    <location>
        <begin position="231"/>
        <end position="243"/>
    </location>
</feature>
<dbReference type="PANTHER" id="PTHR37799:SF1">
    <property type="entry name" value="SMALL RIBOSOMAL SUBUNIT PROTEIN MS23"/>
    <property type="match status" value="1"/>
</dbReference>
<proteinExistence type="inferred from homology"/>
<protein>
    <recommendedName>
        <fullName evidence="6">Small ribosomal subunit protein mS23</fullName>
    </recommendedName>
    <alternativeName>
        <fullName evidence="7">37S ribosomal protein S25, mitochondrial</fullName>
    </alternativeName>
</protein>
<dbReference type="OrthoDB" id="5542239at2759"/>
<accession>A0A6G1HTE7</accession>
<keyword evidence="3 9" id="KW-0689">Ribosomal protein</keyword>